<proteinExistence type="predicted"/>
<dbReference type="Proteomes" id="UP000058613">
    <property type="component" value="Chromosome"/>
</dbReference>
<dbReference type="STRING" id="1273541.Pyrde_0706"/>
<dbReference type="AlphaFoldDB" id="A0A0P0N306"/>
<protein>
    <submittedName>
        <fullName evidence="1">Uncharacterized protein</fullName>
    </submittedName>
</protein>
<accession>A0A0P0N306</accession>
<evidence type="ECO:0000313" key="1">
    <source>
        <dbReference type="EMBL" id="ALL00756.1"/>
    </source>
</evidence>
<reference evidence="1 2" key="1">
    <citation type="submission" date="2015-10" db="EMBL/GenBank/DDBJ databases">
        <title>Complete genome sequence of hyperthermophilic archaeon Pyrodictium delaneyi Su06.</title>
        <authorList>
            <person name="Jung J.-H."/>
            <person name="Lin J."/>
            <person name="Holden J.F."/>
            <person name="Park C.-S."/>
        </authorList>
    </citation>
    <scope>NUCLEOTIDE SEQUENCE [LARGE SCALE GENOMIC DNA]</scope>
    <source>
        <strain evidence="1 2">Su06</strain>
    </source>
</reference>
<gene>
    <name evidence="1" type="ORF">Pyrde_0706</name>
</gene>
<name>A0A0P0N306_9CREN</name>
<dbReference type="EMBL" id="CP013011">
    <property type="protein sequence ID" value="ALL00756.1"/>
    <property type="molecule type" value="Genomic_DNA"/>
</dbReference>
<organism evidence="1 2">
    <name type="scientific">Pyrodictium delaneyi</name>
    <dbReference type="NCBI Taxonomy" id="1273541"/>
    <lineage>
        <taxon>Archaea</taxon>
        <taxon>Thermoproteota</taxon>
        <taxon>Thermoprotei</taxon>
        <taxon>Desulfurococcales</taxon>
        <taxon>Pyrodictiaceae</taxon>
        <taxon>Pyrodictium</taxon>
    </lineage>
</organism>
<sequence length="120" mass="13667">MAASTQPLQEASSSLQARVRPVAVAAAYVVRLYRVVSEDPWRVEPEQEQRFSDWEEAREAFIERLEELEASGFRCSDYASAWHQMCSRVTGTRRVFLEELGDAVELVETEKLFLALEPTG</sequence>
<evidence type="ECO:0000313" key="2">
    <source>
        <dbReference type="Proteomes" id="UP000058613"/>
    </source>
</evidence>
<dbReference type="KEGG" id="pdl:Pyrde_0706"/>